<comment type="subunit">
    <text evidence="4">Interacts with translational regulator CsrA and flagellin(s).</text>
</comment>
<evidence type="ECO:0000256" key="1">
    <source>
        <dbReference type="ARBA" id="ARBA00022490"/>
    </source>
</evidence>
<keyword evidence="4" id="KW-0143">Chaperone</keyword>
<name>A0ABY4QY73_9ACTN</name>
<evidence type="ECO:0000313" key="6">
    <source>
        <dbReference type="Proteomes" id="UP001056336"/>
    </source>
</evidence>
<keyword evidence="5" id="KW-0966">Cell projection</keyword>
<keyword evidence="5" id="KW-0282">Flagellum</keyword>
<organism evidence="5 6">
    <name type="scientific">Jatrophihabitans telluris</name>
    <dbReference type="NCBI Taxonomy" id="2038343"/>
    <lineage>
        <taxon>Bacteria</taxon>
        <taxon>Bacillati</taxon>
        <taxon>Actinomycetota</taxon>
        <taxon>Actinomycetes</taxon>
        <taxon>Jatrophihabitantales</taxon>
        <taxon>Jatrophihabitantaceae</taxon>
        <taxon>Jatrophihabitans</taxon>
    </lineage>
</organism>
<comment type="similarity">
    <text evidence="4">Belongs to the FliW family.</text>
</comment>
<dbReference type="EMBL" id="CP097332">
    <property type="protein sequence ID" value="UQX87936.1"/>
    <property type="molecule type" value="Genomic_DNA"/>
</dbReference>
<comment type="function">
    <text evidence="4">Acts as an anti-CsrA protein, binds CsrA and prevents it from repressing translation of its target genes, one of which is flagellin. Binds to flagellin and participates in the assembly of the flagellum.</text>
</comment>
<keyword evidence="2 4" id="KW-1005">Bacterial flagellum biogenesis</keyword>
<evidence type="ECO:0000256" key="4">
    <source>
        <dbReference type="HAMAP-Rule" id="MF_01185"/>
    </source>
</evidence>
<dbReference type="PANTHER" id="PTHR39190">
    <property type="entry name" value="FLAGELLAR ASSEMBLY FACTOR FLIW"/>
    <property type="match status" value="1"/>
</dbReference>
<dbReference type="Gene3D" id="2.30.290.10">
    <property type="entry name" value="BH3618-like"/>
    <property type="match status" value="1"/>
</dbReference>
<dbReference type="InterPro" id="IPR003775">
    <property type="entry name" value="Flagellar_assembly_factor_FliW"/>
</dbReference>
<reference evidence="5" key="2">
    <citation type="submission" date="2022-05" db="EMBL/GenBank/DDBJ databases">
        <authorList>
            <person name="Kim J.-S."/>
            <person name="Lee K."/>
            <person name="Suh M."/>
            <person name="Eom M."/>
            <person name="Kim J.-S."/>
            <person name="Kim D.-S."/>
            <person name="Ko S.-H."/>
            <person name="Shin Y."/>
            <person name="Lee J.-S."/>
        </authorList>
    </citation>
    <scope>NUCLEOTIDE SEQUENCE</scope>
    <source>
        <strain evidence="5">N237</strain>
    </source>
</reference>
<dbReference type="RefSeq" id="WP_249770949.1">
    <property type="nucleotide sequence ID" value="NZ_CP097332.1"/>
</dbReference>
<dbReference type="PANTHER" id="PTHR39190:SF1">
    <property type="entry name" value="FLAGELLAR ASSEMBLY FACTOR FLIW"/>
    <property type="match status" value="1"/>
</dbReference>
<sequence length="145" mass="15578">MIAETRPAAAPAPEQRAARLVEFVEPIPGFEDERDFSLAAIDAEGTLFSLRSLRTPQLRFVVMPPAGFFPDYEPAVNESDVAPLGDVADVELQLLVIVSVKDGIADATANLLAPIVMIPENGRAMQVVLDDPRLPLHAPLLPLAS</sequence>
<keyword evidence="3 4" id="KW-0810">Translation regulation</keyword>
<protein>
    <recommendedName>
        <fullName evidence="4">Flagellar assembly factor FliW</fullName>
    </recommendedName>
</protein>
<evidence type="ECO:0000256" key="3">
    <source>
        <dbReference type="ARBA" id="ARBA00022845"/>
    </source>
</evidence>
<comment type="subcellular location">
    <subcellularLocation>
        <location evidence="4">Cytoplasm</location>
    </subcellularLocation>
</comment>
<gene>
    <name evidence="4" type="primary">fliW</name>
    <name evidence="5" type="ORF">M6D93_16760</name>
</gene>
<accession>A0ABY4QY73</accession>
<dbReference type="Proteomes" id="UP001056336">
    <property type="component" value="Chromosome"/>
</dbReference>
<proteinExistence type="inferred from homology"/>
<dbReference type="SUPFAM" id="SSF141457">
    <property type="entry name" value="BH3618-like"/>
    <property type="match status" value="1"/>
</dbReference>
<keyword evidence="6" id="KW-1185">Reference proteome</keyword>
<reference evidence="5" key="1">
    <citation type="journal article" date="2018" name="Int. J. Syst. Evol. Microbiol.">
        <title>Jatrophihabitans telluris sp. nov., isolated from sediment soil of lava forest wetlands and the emended description of the genus Jatrophihabitans.</title>
        <authorList>
            <person name="Lee K.C."/>
            <person name="Suh M.K."/>
            <person name="Eom M.K."/>
            <person name="Kim K.K."/>
            <person name="Kim J.S."/>
            <person name="Kim D.S."/>
            <person name="Ko S.H."/>
            <person name="Shin Y.K."/>
            <person name="Lee J.S."/>
        </authorList>
    </citation>
    <scope>NUCLEOTIDE SEQUENCE</scope>
    <source>
        <strain evidence="5">N237</strain>
    </source>
</reference>
<keyword evidence="5" id="KW-0969">Cilium</keyword>
<dbReference type="InterPro" id="IPR024046">
    <property type="entry name" value="Flagellar_assmbl_FliW_dom_sf"/>
</dbReference>
<keyword evidence="1 4" id="KW-0963">Cytoplasm</keyword>
<evidence type="ECO:0000313" key="5">
    <source>
        <dbReference type="EMBL" id="UQX87936.1"/>
    </source>
</evidence>
<dbReference type="Pfam" id="PF02623">
    <property type="entry name" value="FliW"/>
    <property type="match status" value="1"/>
</dbReference>
<dbReference type="HAMAP" id="MF_01185">
    <property type="entry name" value="FliW"/>
    <property type="match status" value="1"/>
</dbReference>
<evidence type="ECO:0000256" key="2">
    <source>
        <dbReference type="ARBA" id="ARBA00022795"/>
    </source>
</evidence>